<name>A0A3N4J6B5_9PEZI</name>
<evidence type="ECO:0000313" key="1">
    <source>
        <dbReference type="EMBL" id="RPA91970.1"/>
    </source>
</evidence>
<keyword evidence="2" id="KW-1185">Reference proteome</keyword>
<dbReference type="Proteomes" id="UP000276215">
    <property type="component" value="Unassembled WGS sequence"/>
</dbReference>
<gene>
    <name evidence="1" type="ORF">L873DRAFT_1818448</name>
</gene>
<evidence type="ECO:0000313" key="2">
    <source>
        <dbReference type="Proteomes" id="UP000276215"/>
    </source>
</evidence>
<dbReference type="EMBL" id="ML120483">
    <property type="protein sequence ID" value="RPA91970.1"/>
    <property type="molecule type" value="Genomic_DNA"/>
</dbReference>
<sequence>MPLTHSGTGSAPRVPLLKRAVILALNWHGLENMPFAEIERRLGVKKRTAMDIVYRAQVNII</sequence>
<organism evidence="1 2">
    <name type="scientific">Choiromyces venosus 120613-1</name>
    <dbReference type="NCBI Taxonomy" id="1336337"/>
    <lineage>
        <taxon>Eukaryota</taxon>
        <taxon>Fungi</taxon>
        <taxon>Dikarya</taxon>
        <taxon>Ascomycota</taxon>
        <taxon>Pezizomycotina</taxon>
        <taxon>Pezizomycetes</taxon>
        <taxon>Pezizales</taxon>
        <taxon>Tuberaceae</taxon>
        <taxon>Choiromyces</taxon>
    </lineage>
</organism>
<reference evidence="1 2" key="1">
    <citation type="journal article" date="2018" name="Nat. Ecol. Evol.">
        <title>Pezizomycetes genomes reveal the molecular basis of ectomycorrhizal truffle lifestyle.</title>
        <authorList>
            <person name="Murat C."/>
            <person name="Payen T."/>
            <person name="Noel B."/>
            <person name="Kuo A."/>
            <person name="Morin E."/>
            <person name="Chen J."/>
            <person name="Kohler A."/>
            <person name="Krizsan K."/>
            <person name="Balestrini R."/>
            <person name="Da Silva C."/>
            <person name="Montanini B."/>
            <person name="Hainaut M."/>
            <person name="Levati E."/>
            <person name="Barry K.W."/>
            <person name="Belfiori B."/>
            <person name="Cichocki N."/>
            <person name="Clum A."/>
            <person name="Dockter R.B."/>
            <person name="Fauchery L."/>
            <person name="Guy J."/>
            <person name="Iotti M."/>
            <person name="Le Tacon F."/>
            <person name="Lindquist E.A."/>
            <person name="Lipzen A."/>
            <person name="Malagnac F."/>
            <person name="Mello A."/>
            <person name="Molinier V."/>
            <person name="Miyauchi S."/>
            <person name="Poulain J."/>
            <person name="Riccioni C."/>
            <person name="Rubini A."/>
            <person name="Sitrit Y."/>
            <person name="Splivallo R."/>
            <person name="Traeger S."/>
            <person name="Wang M."/>
            <person name="Zifcakova L."/>
            <person name="Wipf D."/>
            <person name="Zambonelli A."/>
            <person name="Paolocci F."/>
            <person name="Nowrousian M."/>
            <person name="Ottonello S."/>
            <person name="Baldrian P."/>
            <person name="Spatafora J.W."/>
            <person name="Henrissat B."/>
            <person name="Nagy L.G."/>
            <person name="Aury J.M."/>
            <person name="Wincker P."/>
            <person name="Grigoriev I.V."/>
            <person name="Bonfante P."/>
            <person name="Martin F.M."/>
        </authorList>
    </citation>
    <scope>NUCLEOTIDE SEQUENCE [LARGE SCALE GENOMIC DNA]</scope>
    <source>
        <strain evidence="1 2">120613-1</strain>
    </source>
</reference>
<dbReference type="AlphaFoldDB" id="A0A3N4J6B5"/>
<accession>A0A3N4J6B5</accession>
<protein>
    <submittedName>
        <fullName evidence="1">Uncharacterized protein</fullName>
    </submittedName>
</protein>
<proteinExistence type="predicted"/>